<protein>
    <recommendedName>
        <fullName evidence="3">ATP-grasp domain-containing protein</fullName>
    </recommendedName>
</protein>
<dbReference type="Gene3D" id="3.30.470.20">
    <property type="entry name" value="ATP-grasp fold, B domain"/>
    <property type="match status" value="1"/>
</dbReference>
<dbReference type="SUPFAM" id="SSF56059">
    <property type="entry name" value="Glutathione synthetase ATP-binding domain-like"/>
    <property type="match status" value="1"/>
</dbReference>
<evidence type="ECO:0000313" key="2">
    <source>
        <dbReference type="Proteomes" id="UP000199534"/>
    </source>
</evidence>
<reference evidence="1 2" key="1">
    <citation type="submission" date="2016-10" db="EMBL/GenBank/DDBJ databases">
        <authorList>
            <person name="de Groot N.N."/>
        </authorList>
    </citation>
    <scope>NUCLEOTIDE SEQUENCE [LARGE SCALE GENOMIC DNA]</scope>
    <source>
        <strain evidence="1 2">DSM 21019</strain>
    </source>
</reference>
<dbReference type="RefSeq" id="WP_092982794.1">
    <property type="nucleotide sequence ID" value="NZ_FOYQ01000002.1"/>
</dbReference>
<evidence type="ECO:0000313" key="1">
    <source>
        <dbReference type="EMBL" id="SFR50594.1"/>
    </source>
</evidence>
<keyword evidence="2" id="KW-1185">Reference proteome</keyword>
<name>A0A1I6H8F1_9FLAO</name>
<dbReference type="OrthoDB" id="8453666at2"/>
<dbReference type="EMBL" id="FOYQ01000002">
    <property type="protein sequence ID" value="SFR50594.1"/>
    <property type="molecule type" value="Genomic_DNA"/>
</dbReference>
<dbReference type="AlphaFoldDB" id="A0A1I6H8F1"/>
<organism evidence="1 2">
    <name type="scientific">Robiginitalea myxolifaciens</name>
    <dbReference type="NCBI Taxonomy" id="400055"/>
    <lineage>
        <taxon>Bacteria</taxon>
        <taxon>Pseudomonadati</taxon>
        <taxon>Bacteroidota</taxon>
        <taxon>Flavobacteriia</taxon>
        <taxon>Flavobacteriales</taxon>
        <taxon>Flavobacteriaceae</taxon>
        <taxon>Robiginitalea</taxon>
    </lineage>
</organism>
<accession>A0A1I6H8F1</accession>
<gene>
    <name evidence="1" type="ORF">SAMN04490243_2394</name>
</gene>
<proteinExistence type="predicted"/>
<evidence type="ECO:0008006" key="3">
    <source>
        <dbReference type="Google" id="ProtNLM"/>
    </source>
</evidence>
<sequence length="304" mass="34659">MIKEYRYSKGLFNDYNSQKGGFEVFLSDLRHLLLNFRSALAHGGKARKVICYPYYPGKSSTLFKILSTLKISVTNRVSRSSQPDLYLNWDLNTYRQQDATLKNLMQHNRVWNARCTDISKDRVERDFQEVFGYSTTVDPLTFAGKLVVKPNLNAVEEGQILTGPLSETKPDYFYQRHIDTANGKGEVVDVRVPVIGGQCIDFVYKKYRADNNQTKNPITRTEMHETATVFNPSEIEKINTFIKKVSLDFGELDVLRNNSDGLIFIIDVNPTPTGPSGLSKENRAKALNRLGHALLPYLHKTREL</sequence>
<dbReference type="Proteomes" id="UP000199534">
    <property type="component" value="Unassembled WGS sequence"/>
</dbReference>
<dbReference type="STRING" id="400055.SAMN04490243_2394"/>